<dbReference type="InterPro" id="IPR029063">
    <property type="entry name" value="SAM-dependent_MTases_sf"/>
</dbReference>
<reference evidence="1" key="1">
    <citation type="journal article" date="2023" name="IMA Fungus">
        <title>Comparative genomic study of the Penicillium genus elucidates a diverse pangenome and 15 lateral gene transfer events.</title>
        <authorList>
            <person name="Petersen C."/>
            <person name="Sorensen T."/>
            <person name="Nielsen M.R."/>
            <person name="Sondergaard T.E."/>
            <person name="Sorensen J.L."/>
            <person name="Fitzpatrick D.A."/>
            <person name="Frisvad J.C."/>
            <person name="Nielsen K.L."/>
        </authorList>
    </citation>
    <scope>NUCLEOTIDE SEQUENCE</scope>
    <source>
        <strain evidence="1">IBT 17514</strain>
    </source>
</reference>
<sequence length="329" mass="37944">MADEPIAVDGDYHYESDSAYSPDEFDWQSTDTTSIGSSIYQGLISNGRRYQSLRNKEYIIPSDELQFETYEAGHLVDMILNYHKENPLFSSPIGKNPDDSMNILDIGTGKGTWAMDVADRYPNSTVRGVDLYPPPVVWTPPNCVFEVDDILEEWTWREEFDLIHMANMIGSFDSSEWTNLYQQCYNKLKPGGWLEQFEIGPFVESDDGSLPPDSALASWGRIIKECGERAGRCCEIVSTMSSSIREMGFVDVHERVYKWPIGPWPKDERIKEAGFINVRHWMSGMEGWCMWLLTNYGTPKPWTKEEVYVFCAEVRNEIRQGRYHCYHKA</sequence>
<proteinExistence type="predicted"/>
<dbReference type="GO" id="GO:0008168">
    <property type="term" value="F:methyltransferase activity"/>
    <property type="evidence" value="ECO:0007669"/>
    <property type="project" value="TreeGrafter"/>
</dbReference>
<dbReference type="EMBL" id="JAQJAN010000017">
    <property type="protein sequence ID" value="KAJ5710038.1"/>
    <property type="molecule type" value="Genomic_DNA"/>
</dbReference>
<evidence type="ECO:0000313" key="1">
    <source>
        <dbReference type="EMBL" id="KAJ5710038.1"/>
    </source>
</evidence>
<dbReference type="PANTHER" id="PTHR43591">
    <property type="entry name" value="METHYLTRANSFERASE"/>
    <property type="match status" value="1"/>
</dbReference>
<keyword evidence="2" id="KW-1185">Reference proteome</keyword>
<accession>A0AAD6HEV5</accession>
<dbReference type="SUPFAM" id="SSF53335">
    <property type="entry name" value="S-adenosyl-L-methionine-dependent methyltransferases"/>
    <property type="match status" value="1"/>
</dbReference>
<organism evidence="1 2">
    <name type="scientific">Penicillium malachiteum</name>
    <dbReference type="NCBI Taxonomy" id="1324776"/>
    <lineage>
        <taxon>Eukaryota</taxon>
        <taxon>Fungi</taxon>
        <taxon>Dikarya</taxon>
        <taxon>Ascomycota</taxon>
        <taxon>Pezizomycotina</taxon>
        <taxon>Eurotiomycetes</taxon>
        <taxon>Eurotiomycetidae</taxon>
        <taxon>Eurotiales</taxon>
        <taxon>Aspergillaceae</taxon>
        <taxon>Penicillium</taxon>
    </lineage>
</organism>
<dbReference type="Proteomes" id="UP001215712">
    <property type="component" value="Unassembled WGS sequence"/>
</dbReference>
<comment type="caution">
    <text evidence="1">The sequence shown here is derived from an EMBL/GenBank/DDBJ whole genome shotgun (WGS) entry which is preliminary data.</text>
</comment>
<reference evidence="1" key="2">
    <citation type="submission" date="2023-01" db="EMBL/GenBank/DDBJ databases">
        <authorList>
            <person name="Petersen C."/>
        </authorList>
    </citation>
    <scope>NUCLEOTIDE SEQUENCE</scope>
    <source>
        <strain evidence="1">IBT 17514</strain>
    </source>
</reference>
<dbReference type="Pfam" id="PF13489">
    <property type="entry name" value="Methyltransf_23"/>
    <property type="match status" value="1"/>
</dbReference>
<dbReference type="AlphaFoldDB" id="A0AAD6HEV5"/>
<protein>
    <submittedName>
        <fullName evidence="1">Uncharacterized protein</fullName>
    </submittedName>
</protein>
<name>A0AAD6HEV5_9EURO</name>
<dbReference type="CDD" id="cd02440">
    <property type="entry name" value="AdoMet_MTases"/>
    <property type="match status" value="1"/>
</dbReference>
<evidence type="ECO:0000313" key="2">
    <source>
        <dbReference type="Proteomes" id="UP001215712"/>
    </source>
</evidence>
<dbReference type="Gene3D" id="3.40.50.150">
    <property type="entry name" value="Vaccinia Virus protein VP39"/>
    <property type="match status" value="1"/>
</dbReference>
<gene>
    <name evidence="1" type="ORF">N7493_009630</name>
</gene>
<dbReference type="PANTHER" id="PTHR43591:SF24">
    <property type="entry name" value="2-METHOXY-6-POLYPRENYL-1,4-BENZOQUINOL METHYLASE, MITOCHONDRIAL"/>
    <property type="match status" value="1"/>
</dbReference>